<dbReference type="NCBIfam" id="NF004679">
    <property type="entry name" value="PRK06019.1-5"/>
    <property type="match status" value="1"/>
</dbReference>
<comment type="catalytic activity">
    <reaction evidence="5 6">
        <text>5-amino-1-(5-phospho-beta-D-ribosyl)imidazole + hydrogencarbonate + ATP = 5-carboxyamino-1-(5-phospho-D-ribosyl)imidazole + ADP + phosphate + 2 H(+)</text>
        <dbReference type="Rhea" id="RHEA:19317"/>
        <dbReference type="ChEBI" id="CHEBI:15378"/>
        <dbReference type="ChEBI" id="CHEBI:17544"/>
        <dbReference type="ChEBI" id="CHEBI:30616"/>
        <dbReference type="ChEBI" id="CHEBI:43474"/>
        <dbReference type="ChEBI" id="CHEBI:58730"/>
        <dbReference type="ChEBI" id="CHEBI:137981"/>
        <dbReference type="ChEBI" id="CHEBI:456216"/>
        <dbReference type="EC" id="6.3.4.18"/>
    </reaction>
</comment>
<dbReference type="RefSeq" id="WP_074200723.1">
    <property type="nucleotide sequence ID" value="NZ_FSRE01000001.1"/>
</dbReference>
<feature type="binding site" evidence="5">
    <location>
        <position position="143"/>
    </location>
    <ligand>
        <name>ATP</name>
        <dbReference type="ChEBI" id="CHEBI:30616"/>
    </ligand>
</feature>
<feature type="binding site" evidence="5">
    <location>
        <position position="186"/>
    </location>
    <ligand>
        <name>ATP</name>
        <dbReference type="ChEBI" id="CHEBI:30616"/>
    </ligand>
</feature>
<dbReference type="SUPFAM" id="SSF52440">
    <property type="entry name" value="PreATP-grasp domain"/>
    <property type="match status" value="1"/>
</dbReference>
<dbReference type="InterPro" id="IPR040686">
    <property type="entry name" value="PurK_C"/>
</dbReference>
<dbReference type="InterPro" id="IPR016185">
    <property type="entry name" value="PreATP-grasp_dom_sf"/>
</dbReference>
<dbReference type="InterPro" id="IPR013815">
    <property type="entry name" value="ATP_grasp_subdomain_1"/>
</dbReference>
<gene>
    <name evidence="5 6" type="primary">purK</name>
    <name evidence="8" type="ORF">SAMN05443662_0411</name>
</gene>
<dbReference type="GO" id="GO:0046872">
    <property type="term" value="F:metal ion binding"/>
    <property type="evidence" value="ECO:0007669"/>
    <property type="project" value="InterPro"/>
</dbReference>
<dbReference type="FunFam" id="3.30.470.20:FF:000029">
    <property type="entry name" value="N5-carboxyaminoimidazole ribonucleotide synthase"/>
    <property type="match status" value="1"/>
</dbReference>
<comment type="function">
    <text evidence="5">Catalyzes the ATP-dependent conversion of 5-aminoimidazole ribonucleotide (AIR) and HCO(3)(-) to N5-carboxyaminoimidazole ribonucleotide (N5-CAIR).</text>
</comment>
<evidence type="ECO:0000256" key="3">
    <source>
        <dbReference type="ARBA" id="ARBA00022755"/>
    </source>
</evidence>
<dbReference type="InterPro" id="IPR054350">
    <property type="entry name" value="PurT/PurK_preATP-grasp"/>
</dbReference>
<keyword evidence="4 5" id="KW-0067">ATP-binding</keyword>
<evidence type="ECO:0000256" key="5">
    <source>
        <dbReference type="HAMAP-Rule" id="MF_01928"/>
    </source>
</evidence>
<dbReference type="Pfam" id="PF02222">
    <property type="entry name" value="ATP-grasp"/>
    <property type="match status" value="1"/>
</dbReference>
<keyword evidence="3 5" id="KW-0658">Purine biosynthesis</keyword>
<sequence length="371" mass="40776">MTPITHNIGILGAGQLGRMLAMAGYPLGQKFGFYGFSKDEPSALLGHMFTHEDETDTLEALIDWAEIVTYESENTDLAVVRRIEAAGVPVYPGPDSLYYSQHRGREKSLFRELDIPTASFEVVDSLEALQRAIKVIGTPSILKTTTEGYDGKGQYRLQSPADAEAAWQAIGEREAILEGFVAFRRELSIIAVRGKDGEMVFYPLVENQHHKGILRLTLAPAEAIDPAIQQAAQDYMRRLMTRLDHVGVLTLELFETDVGLVANEMAPRVHNSGHWTIEGAQTSQFENHIRAITGLPLGSTQPLTSWCAMVNIIGETGHIKDALRLPGVHVHLYDKTERPGRKLGHLNVVAHSAWAREQALAALAPFLPAGG</sequence>
<dbReference type="GO" id="GO:0005524">
    <property type="term" value="F:ATP binding"/>
    <property type="evidence" value="ECO:0007669"/>
    <property type="project" value="UniProtKB-UniRule"/>
</dbReference>
<dbReference type="Pfam" id="PF22660">
    <property type="entry name" value="RS_preATP-grasp-like"/>
    <property type="match status" value="1"/>
</dbReference>
<dbReference type="HAMAP" id="MF_01928">
    <property type="entry name" value="PurK"/>
    <property type="match status" value="1"/>
</dbReference>
<dbReference type="PROSITE" id="PS50975">
    <property type="entry name" value="ATP_GRASP"/>
    <property type="match status" value="1"/>
</dbReference>
<keyword evidence="1 5" id="KW-0436">Ligase</keyword>
<evidence type="ECO:0000256" key="2">
    <source>
        <dbReference type="ARBA" id="ARBA00022741"/>
    </source>
</evidence>
<feature type="domain" description="ATP-grasp" evidence="7">
    <location>
        <begin position="107"/>
        <end position="293"/>
    </location>
</feature>
<accession>A0A1N6DTU2</accession>
<dbReference type="InterPro" id="IPR005875">
    <property type="entry name" value="PurK"/>
</dbReference>
<dbReference type="FunFam" id="3.30.1490.20:FF:000015">
    <property type="entry name" value="N5-carboxyaminoimidazole ribonucleotide synthase"/>
    <property type="match status" value="1"/>
</dbReference>
<dbReference type="NCBIfam" id="TIGR01161">
    <property type="entry name" value="purK"/>
    <property type="match status" value="1"/>
</dbReference>
<dbReference type="Pfam" id="PF17769">
    <property type="entry name" value="PurK_C"/>
    <property type="match status" value="1"/>
</dbReference>
<reference evidence="9" key="1">
    <citation type="submission" date="2016-11" db="EMBL/GenBank/DDBJ databases">
        <authorList>
            <person name="Varghese N."/>
            <person name="Submissions S."/>
        </authorList>
    </citation>
    <scope>NUCLEOTIDE SEQUENCE [LARGE SCALE GENOMIC DNA]</scope>
    <source>
        <strain evidence="9">DSM 17737</strain>
    </source>
</reference>
<organism evidence="8 9">
    <name type="scientific">Sulfurivirga caldicuralii</name>
    <dbReference type="NCBI Taxonomy" id="364032"/>
    <lineage>
        <taxon>Bacteria</taxon>
        <taxon>Pseudomonadati</taxon>
        <taxon>Pseudomonadota</taxon>
        <taxon>Gammaproteobacteria</taxon>
        <taxon>Thiotrichales</taxon>
        <taxon>Piscirickettsiaceae</taxon>
        <taxon>Sulfurivirga</taxon>
    </lineage>
</organism>
<feature type="binding site" evidence="5">
    <location>
        <position position="103"/>
    </location>
    <ligand>
        <name>ATP</name>
        <dbReference type="ChEBI" id="CHEBI:30616"/>
    </ligand>
</feature>
<dbReference type="Gene3D" id="3.30.1490.20">
    <property type="entry name" value="ATP-grasp fold, A domain"/>
    <property type="match status" value="1"/>
</dbReference>
<comment type="similarity">
    <text evidence="5 6">Belongs to the PurK/PurT family.</text>
</comment>
<dbReference type="PANTHER" id="PTHR11609">
    <property type="entry name" value="PURINE BIOSYNTHESIS PROTEIN 6/7, PUR6/7"/>
    <property type="match status" value="1"/>
</dbReference>
<evidence type="ECO:0000256" key="6">
    <source>
        <dbReference type="RuleBase" id="RU361200"/>
    </source>
</evidence>
<dbReference type="UniPathway" id="UPA00074">
    <property type="reaction ID" value="UER00942"/>
</dbReference>
<keyword evidence="9" id="KW-1185">Reference proteome</keyword>
<evidence type="ECO:0000259" key="7">
    <source>
        <dbReference type="PROSITE" id="PS50975"/>
    </source>
</evidence>
<dbReference type="SUPFAM" id="SSF56059">
    <property type="entry name" value="Glutathione synthetase ATP-binding domain-like"/>
    <property type="match status" value="1"/>
</dbReference>
<proteinExistence type="inferred from homology"/>
<feature type="binding site" evidence="5">
    <location>
        <begin position="263"/>
        <end position="264"/>
    </location>
    <ligand>
        <name>ATP</name>
        <dbReference type="ChEBI" id="CHEBI:30616"/>
    </ligand>
</feature>
<dbReference type="EMBL" id="FSRE01000001">
    <property type="protein sequence ID" value="SIN74228.1"/>
    <property type="molecule type" value="Genomic_DNA"/>
</dbReference>
<dbReference type="InterPro" id="IPR011761">
    <property type="entry name" value="ATP-grasp"/>
</dbReference>
<evidence type="ECO:0000313" key="8">
    <source>
        <dbReference type="EMBL" id="SIN74228.1"/>
    </source>
</evidence>
<dbReference type="AlphaFoldDB" id="A0A1N6DTU2"/>
<evidence type="ECO:0000256" key="4">
    <source>
        <dbReference type="ARBA" id="ARBA00022840"/>
    </source>
</evidence>
<dbReference type="Gene3D" id="3.40.50.20">
    <property type="match status" value="1"/>
</dbReference>
<dbReference type="GO" id="GO:0005829">
    <property type="term" value="C:cytosol"/>
    <property type="evidence" value="ECO:0007669"/>
    <property type="project" value="TreeGrafter"/>
</dbReference>
<comment type="function">
    <text evidence="6">Catalyzes the ATP-dependent conversion of 5-aminoimidazole ribonucleotide (AIR) and HCO(3)- to N5-carboxyaminoimidazole ribonucleotide (N5-CAIR).</text>
</comment>
<feature type="binding site" evidence="5">
    <location>
        <begin position="148"/>
        <end position="154"/>
    </location>
    <ligand>
        <name>ATP</name>
        <dbReference type="ChEBI" id="CHEBI:30616"/>
    </ligand>
</feature>
<dbReference type="GO" id="GO:0006189">
    <property type="term" value="P:'de novo' IMP biosynthetic process"/>
    <property type="evidence" value="ECO:0007669"/>
    <property type="project" value="UniProtKB-UniRule"/>
</dbReference>
<comment type="subunit">
    <text evidence="5 6">Homodimer.</text>
</comment>
<dbReference type="GO" id="GO:0004638">
    <property type="term" value="F:phosphoribosylaminoimidazole carboxylase activity"/>
    <property type="evidence" value="ECO:0007669"/>
    <property type="project" value="InterPro"/>
</dbReference>
<keyword evidence="2 5" id="KW-0547">Nucleotide-binding</keyword>
<protein>
    <recommendedName>
        <fullName evidence="5 6">N5-carboxyaminoimidazole ribonucleotide synthase</fullName>
        <shortName evidence="5 6">N5-CAIR synthase</shortName>
        <ecNumber evidence="5 6">6.3.4.18</ecNumber>
    </recommendedName>
    <alternativeName>
        <fullName evidence="5 6">5-(carboxyamino)imidazole ribonucleotide synthetase</fullName>
    </alternativeName>
</protein>
<dbReference type="InterPro" id="IPR003135">
    <property type="entry name" value="ATP-grasp_carboxylate-amine"/>
</dbReference>
<name>A0A1N6DTU2_9GAMM</name>
<evidence type="ECO:0000313" key="9">
    <source>
        <dbReference type="Proteomes" id="UP000198461"/>
    </source>
</evidence>
<dbReference type="PANTHER" id="PTHR11609:SF5">
    <property type="entry name" value="PHOSPHORIBOSYLAMINOIMIDAZOLE CARBOXYLASE"/>
    <property type="match status" value="1"/>
</dbReference>
<dbReference type="Gene3D" id="3.30.470.20">
    <property type="entry name" value="ATP-grasp fold, B domain"/>
    <property type="match status" value="1"/>
</dbReference>
<dbReference type="OrthoDB" id="9804625at2"/>
<dbReference type="EC" id="6.3.4.18" evidence="5 6"/>
<feature type="binding site" evidence="5">
    <location>
        <begin position="178"/>
        <end position="181"/>
    </location>
    <ligand>
        <name>ATP</name>
        <dbReference type="ChEBI" id="CHEBI:30616"/>
    </ligand>
</feature>
<comment type="pathway">
    <text evidence="5 6">Purine metabolism; IMP biosynthesis via de novo pathway; 5-amino-1-(5-phospho-D-ribosyl)imidazole-4-carboxylate from 5-amino-1-(5-phospho-D-ribosyl)imidazole (N5-CAIR route): step 1/2.</text>
</comment>
<dbReference type="SUPFAM" id="SSF51246">
    <property type="entry name" value="Rudiment single hybrid motif"/>
    <property type="match status" value="1"/>
</dbReference>
<evidence type="ECO:0000256" key="1">
    <source>
        <dbReference type="ARBA" id="ARBA00022598"/>
    </source>
</evidence>
<dbReference type="STRING" id="364032.SAMN05443662_0411"/>
<dbReference type="GO" id="GO:0034028">
    <property type="term" value="F:5-(carboxyamino)imidazole ribonucleotide synthase activity"/>
    <property type="evidence" value="ECO:0007669"/>
    <property type="project" value="UniProtKB-UniRule"/>
</dbReference>
<dbReference type="InterPro" id="IPR011054">
    <property type="entry name" value="Rudment_hybrid_motif"/>
</dbReference>
<dbReference type="Proteomes" id="UP000198461">
    <property type="component" value="Unassembled WGS sequence"/>
</dbReference>
<feature type="binding site" evidence="5">
    <location>
        <position position="209"/>
    </location>
    <ligand>
        <name>ATP</name>
        <dbReference type="ChEBI" id="CHEBI:30616"/>
    </ligand>
</feature>